<proteinExistence type="predicted"/>
<name>A0A1D8D423_CHLLM</name>
<dbReference type="RefSeq" id="WP_069809806.1">
    <property type="nucleotide sequence ID" value="NZ_CP017305.1"/>
</dbReference>
<evidence type="ECO:0000313" key="2">
    <source>
        <dbReference type="EMBL" id="AOS83857.1"/>
    </source>
</evidence>
<dbReference type="AlphaFoldDB" id="A0A1D8D423"/>
<sequence>MISHALTIVVNELNSHLKDIYAMDTEIARPGNPSDGFDMSNNSSSRESVIFSVINIREEKTLKNQPNYLRDETTLKALYENPPVFLNFQILVMAPHANYSNGLLMISRVLRFFQYKNVFTQDNVQPASITSNAPTNDLDCLESFKLIFDLYSPSMEEINHLWGTLGGKQYPFVIYWMRMLDLKFSAPPQEGSLIQEVITDITHKY</sequence>
<keyword evidence="3" id="KW-1185">Reference proteome</keyword>
<reference evidence="2" key="1">
    <citation type="submission" date="2016-09" db="EMBL/GenBank/DDBJ databases">
        <title>Genome sequence of Chlorobaculum limnaeum.</title>
        <authorList>
            <person name="Liu Z."/>
            <person name="Tank M."/>
            <person name="Bryant D.A."/>
        </authorList>
    </citation>
    <scope>NUCLEOTIDE SEQUENCE [LARGE SCALE GENOMIC DNA]</scope>
    <source>
        <strain evidence="2">DSM 1677</strain>
    </source>
</reference>
<dbReference type="KEGG" id="clz:BIU88_06650"/>
<protein>
    <recommendedName>
        <fullName evidence="1">Pvc16 N-terminal domain-containing protein</fullName>
    </recommendedName>
</protein>
<dbReference type="EMBL" id="CP017305">
    <property type="protein sequence ID" value="AOS83857.1"/>
    <property type="molecule type" value="Genomic_DNA"/>
</dbReference>
<dbReference type="InterPro" id="IPR025351">
    <property type="entry name" value="Pvc16_N"/>
</dbReference>
<dbReference type="STRING" id="274537.BIU88_06650"/>
<dbReference type="OrthoDB" id="7560784at2"/>
<dbReference type="Proteomes" id="UP000095185">
    <property type="component" value="Chromosome"/>
</dbReference>
<gene>
    <name evidence="2" type="ORF">BIU88_06650</name>
</gene>
<feature type="domain" description="Pvc16 N-terminal" evidence="1">
    <location>
        <begin position="7"/>
        <end position="195"/>
    </location>
</feature>
<evidence type="ECO:0000259" key="1">
    <source>
        <dbReference type="Pfam" id="PF14065"/>
    </source>
</evidence>
<organism evidence="2 3">
    <name type="scientific">Chlorobaculum limnaeum</name>
    <dbReference type="NCBI Taxonomy" id="274537"/>
    <lineage>
        <taxon>Bacteria</taxon>
        <taxon>Pseudomonadati</taxon>
        <taxon>Chlorobiota</taxon>
        <taxon>Chlorobiia</taxon>
        <taxon>Chlorobiales</taxon>
        <taxon>Chlorobiaceae</taxon>
        <taxon>Chlorobaculum</taxon>
    </lineage>
</organism>
<accession>A0A1D8D423</accession>
<evidence type="ECO:0000313" key="3">
    <source>
        <dbReference type="Proteomes" id="UP000095185"/>
    </source>
</evidence>
<dbReference type="Pfam" id="PF14065">
    <property type="entry name" value="Pvc16_N"/>
    <property type="match status" value="1"/>
</dbReference>